<keyword evidence="4 8" id="KW-0812">Transmembrane</keyword>
<evidence type="ECO:0000256" key="3">
    <source>
        <dbReference type="ARBA" id="ARBA00022475"/>
    </source>
</evidence>
<feature type="compositionally biased region" description="Basic and acidic residues" evidence="7">
    <location>
        <begin position="52"/>
        <end position="62"/>
    </location>
</feature>
<feature type="transmembrane region" description="Helical" evidence="8">
    <location>
        <begin position="158"/>
        <end position="177"/>
    </location>
</feature>
<comment type="similarity">
    <text evidence="2">Belongs to the resistance-nodulation-cell division (RND) (TC 2.A.6) family. MmpL subfamily.</text>
</comment>
<evidence type="ECO:0000256" key="4">
    <source>
        <dbReference type="ARBA" id="ARBA00022692"/>
    </source>
</evidence>
<keyword evidence="6 8" id="KW-0472">Membrane</keyword>
<evidence type="ECO:0000259" key="9">
    <source>
        <dbReference type="Pfam" id="PF03176"/>
    </source>
</evidence>
<dbReference type="Proteomes" id="UP001147653">
    <property type="component" value="Unassembled WGS sequence"/>
</dbReference>
<feature type="transmembrane region" description="Helical" evidence="8">
    <location>
        <begin position="288"/>
        <end position="312"/>
    </location>
</feature>
<dbReference type="RefSeq" id="WP_270023906.1">
    <property type="nucleotide sequence ID" value="NZ_JAPDDP010000006.1"/>
</dbReference>
<gene>
    <name evidence="10" type="ORF">OJ997_04820</name>
</gene>
<feature type="region of interest" description="Disordered" evidence="7">
    <location>
        <begin position="44"/>
        <end position="63"/>
    </location>
</feature>
<feature type="transmembrane region" description="Helical" evidence="8">
    <location>
        <begin position="340"/>
        <end position="358"/>
    </location>
</feature>
<dbReference type="PANTHER" id="PTHR33406">
    <property type="entry name" value="MEMBRANE PROTEIN MJ1562-RELATED"/>
    <property type="match status" value="1"/>
</dbReference>
<comment type="subcellular location">
    <subcellularLocation>
        <location evidence="1">Cell membrane</location>
        <topology evidence="1">Multi-pass membrane protein</topology>
    </subcellularLocation>
</comment>
<evidence type="ECO:0000256" key="7">
    <source>
        <dbReference type="SAM" id="MobiDB-lite"/>
    </source>
</evidence>
<proteinExistence type="inferred from homology"/>
<protein>
    <submittedName>
        <fullName evidence="10">MMPL family transporter</fullName>
    </submittedName>
</protein>
<evidence type="ECO:0000313" key="10">
    <source>
        <dbReference type="EMBL" id="MDA0179609.1"/>
    </source>
</evidence>
<evidence type="ECO:0000256" key="2">
    <source>
        <dbReference type="ARBA" id="ARBA00010157"/>
    </source>
</evidence>
<feature type="transmembrane region" description="Helical" evidence="8">
    <location>
        <begin position="479"/>
        <end position="496"/>
    </location>
</feature>
<evidence type="ECO:0000256" key="8">
    <source>
        <dbReference type="SAM" id="Phobius"/>
    </source>
</evidence>
<dbReference type="SUPFAM" id="SSF82866">
    <property type="entry name" value="Multidrug efflux transporter AcrB transmembrane domain"/>
    <property type="match status" value="2"/>
</dbReference>
<feature type="transmembrane region" description="Helical" evidence="8">
    <location>
        <begin position="184"/>
        <end position="206"/>
    </location>
</feature>
<dbReference type="Pfam" id="PF03176">
    <property type="entry name" value="MMPL"/>
    <property type="match status" value="2"/>
</dbReference>
<reference evidence="10" key="1">
    <citation type="submission" date="2022-10" db="EMBL/GenBank/DDBJ databases">
        <title>The WGS of Solirubrobacter phytolaccae KCTC 29190.</title>
        <authorList>
            <person name="Jiang Z."/>
        </authorList>
    </citation>
    <scope>NUCLEOTIDE SEQUENCE</scope>
    <source>
        <strain evidence="10">KCTC 29190</strain>
    </source>
</reference>
<feature type="transmembrane region" description="Helical" evidence="8">
    <location>
        <begin position="212"/>
        <end position="233"/>
    </location>
</feature>
<evidence type="ECO:0000256" key="1">
    <source>
        <dbReference type="ARBA" id="ARBA00004651"/>
    </source>
</evidence>
<feature type="transmembrane region" description="Helical" evidence="8">
    <location>
        <begin position="508"/>
        <end position="528"/>
    </location>
</feature>
<comment type="caution">
    <text evidence="10">The sequence shown here is derived from an EMBL/GenBank/DDBJ whole genome shotgun (WGS) entry which is preliminary data.</text>
</comment>
<keyword evidence="11" id="KW-1185">Reference proteome</keyword>
<feature type="transmembrane region" description="Helical" evidence="8">
    <location>
        <begin position="591"/>
        <end position="610"/>
    </location>
</feature>
<name>A0A9X3N4R0_9ACTN</name>
<evidence type="ECO:0000313" key="11">
    <source>
        <dbReference type="Proteomes" id="UP001147653"/>
    </source>
</evidence>
<dbReference type="InterPro" id="IPR050545">
    <property type="entry name" value="Mycobact_MmpL"/>
</dbReference>
<feature type="transmembrane region" description="Helical" evidence="8">
    <location>
        <begin position="261"/>
        <end position="282"/>
    </location>
</feature>
<dbReference type="InterPro" id="IPR004869">
    <property type="entry name" value="MMPL_dom"/>
</dbReference>
<sequence>MLERLGKLSAARPWRTLSILLAFLVLAGVVGGPVAGRLNADGGFTAGSSESSRADGQLERATGESASGEIVLLVRGGEAEAQSAATELASVPGIAHSDPGPVSEDGASRLVIGTLKAGTDDESIAEAAIATFDDRRDVTVGGGPVAGHQIGETVSEDLGRAEMLAFPLLLLLSLLFFRGRAAALPLIVGITTVLGTFLVLSAVNLVYSLNVFALNLVIGLGLGLAIDYTLFLVTRYREELSNGAEPRAAIKTTMQTAGRTVAFSAATVAAALATLTLFPLGFAQSMGIAGASVAVVAGLASLAVSPALLALWGTKLARRESASGQDRWHRFAHAVMRRPGIIAAVTAAVMLAVALPAAGVKWTPVDETAIPKDKSARIVSDAIAADFGGAGSTPVTVAVTAPPSDATAVNAFASQIGAEAVSVSDDTWRLTVDVPGDPAGAVARDKVEDIRALSPSFDTAVTGPAAAFVDQQAAIGSRLLLAILALCALTFGLLWLMTGSVVLPLKAIVMNALTVGAALSPLIFIYQGGRFEDLLGYTSNGGVEPTDFLVTAALVFALSTDYGVFLLGRIKEARDAGESEREAVAIGIARTGKVVTAAAILLAVAIGAFSTSSIPFIQQIGIAVAAGVLIDAFIVRSLLVPALMALLGKWNWWAPRPLQRLHDRVGISESGPKAAAA</sequence>
<feature type="transmembrane region" description="Helical" evidence="8">
    <location>
        <begin position="548"/>
        <end position="570"/>
    </location>
</feature>
<keyword evidence="3" id="KW-1003">Cell membrane</keyword>
<feature type="domain" description="Membrane transport protein MMPL" evidence="9">
    <location>
        <begin position="408"/>
        <end position="656"/>
    </location>
</feature>
<evidence type="ECO:0000256" key="5">
    <source>
        <dbReference type="ARBA" id="ARBA00022989"/>
    </source>
</evidence>
<dbReference type="Gene3D" id="1.20.1640.10">
    <property type="entry name" value="Multidrug efflux transporter AcrB transmembrane domain"/>
    <property type="match status" value="2"/>
</dbReference>
<accession>A0A9X3N4R0</accession>
<organism evidence="10 11">
    <name type="scientific">Solirubrobacter phytolaccae</name>
    <dbReference type="NCBI Taxonomy" id="1404360"/>
    <lineage>
        <taxon>Bacteria</taxon>
        <taxon>Bacillati</taxon>
        <taxon>Actinomycetota</taxon>
        <taxon>Thermoleophilia</taxon>
        <taxon>Solirubrobacterales</taxon>
        <taxon>Solirubrobacteraceae</taxon>
        <taxon>Solirubrobacter</taxon>
    </lineage>
</organism>
<dbReference type="PANTHER" id="PTHR33406:SF11">
    <property type="entry name" value="MEMBRANE PROTEIN SCO6666-RELATED"/>
    <property type="match status" value="1"/>
</dbReference>
<dbReference type="GO" id="GO:0005886">
    <property type="term" value="C:plasma membrane"/>
    <property type="evidence" value="ECO:0007669"/>
    <property type="project" value="UniProtKB-SubCell"/>
</dbReference>
<evidence type="ECO:0000256" key="6">
    <source>
        <dbReference type="ARBA" id="ARBA00023136"/>
    </source>
</evidence>
<keyword evidence="5 8" id="KW-1133">Transmembrane helix</keyword>
<feature type="domain" description="Membrane transport protein MMPL" evidence="9">
    <location>
        <begin position="99"/>
        <end position="341"/>
    </location>
</feature>
<dbReference type="AlphaFoldDB" id="A0A9X3N4R0"/>
<dbReference type="EMBL" id="JAPDDP010000006">
    <property type="protein sequence ID" value="MDA0179609.1"/>
    <property type="molecule type" value="Genomic_DNA"/>
</dbReference>